<protein>
    <submittedName>
        <fullName evidence="1">Uncharacterized protein</fullName>
    </submittedName>
</protein>
<dbReference type="EMBL" id="OV651817">
    <property type="protein sequence ID" value="CAH1110377.1"/>
    <property type="molecule type" value="Genomic_DNA"/>
</dbReference>
<organism evidence="1 2">
    <name type="scientific">Psylliodes chrysocephalus</name>
    <dbReference type="NCBI Taxonomy" id="3402493"/>
    <lineage>
        <taxon>Eukaryota</taxon>
        <taxon>Metazoa</taxon>
        <taxon>Ecdysozoa</taxon>
        <taxon>Arthropoda</taxon>
        <taxon>Hexapoda</taxon>
        <taxon>Insecta</taxon>
        <taxon>Pterygota</taxon>
        <taxon>Neoptera</taxon>
        <taxon>Endopterygota</taxon>
        <taxon>Coleoptera</taxon>
        <taxon>Polyphaga</taxon>
        <taxon>Cucujiformia</taxon>
        <taxon>Chrysomeloidea</taxon>
        <taxon>Chrysomelidae</taxon>
        <taxon>Galerucinae</taxon>
        <taxon>Alticini</taxon>
        <taxon>Psylliodes</taxon>
    </lineage>
</organism>
<dbReference type="Proteomes" id="UP001153636">
    <property type="component" value="Chromosome 5"/>
</dbReference>
<sequence length="200" mass="23388">MEENGLKDTVLGLYHLKKWREILKLNENSSDNGALKLLWVWPDEKNLFFIKRIVNDLACEGISSIGCGCGLLEWIINEATGLPVLGYEVNQEWWESKYSNPKFIKLNYVLNINEECLDSKYAILFCYFNDRDAFQKYIKNYRGNVVFIIGPGKENWKHTDPKPFSPDFGGCEWDLYSYQEVKNTGDYIAVYVRHNNYLNI</sequence>
<reference evidence="1" key="1">
    <citation type="submission" date="2022-01" db="EMBL/GenBank/DDBJ databases">
        <authorList>
            <person name="King R."/>
        </authorList>
    </citation>
    <scope>NUCLEOTIDE SEQUENCE</scope>
</reference>
<accession>A0A9P0GID0</accession>
<dbReference type="OrthoDB" id="6375980at2759"/>
<dbReference type="AlphaFoldDB" id="A0A9P0GID0"/>
<evidence type="ECO:0000313" key="1">
    <source>
        <dbReference type="EMBL" id="CAH1110377.1"/>
    </source>
</evidence>
<proteinExistence type="predicted"/>
<evidence type="ECO:0000313" key="2">
    <source>
        <dbReference type="Proteomes" id="UP001153636"/>
    </source>
</evidence>
<keyword evidence="2" id="KW-1185">Reference proteome</keyword>
<name>A0A9P0GID0_9CUCU</name>
<gene>
    <name evidence="1" type="ORF">PSYICH_LOCUS11123</name>
</gene>